<organism evidence="2 3">
    <name type="scientific">Batillaria attramentaria</name>
    <dbReference type="NCBI Taxonomy" id="370345"/>
    <lineage>
        <taxon>Eukaryota</taxon>
        <taxon>Metazoa</taxon>
        <taxon>Spiralia</taxon>
        <taxon>Lophotrochozoa</taxon>
        <taxon>Mollusca</taxon>
        <taxon>Gastropoda</taxon>
        <taxon>Caenogastropoda</taxon>
        <taxon>Sorbeoconcha</taxon>
        <taxon>Cerithioidea</taxon>
        <taxon>Batillariidae</taxon>
        <taxon>Batillaria</taxon>
    </lineage>
</organism>
<feature type="compositionally biased region" description="Polar residues" evidence="1">
    <location>
        <begin position="17"/>
        <end position="26"/>
    </location>
</feature>
<feature type="compositionally biased region" description="Polar residues" evidence="1">
    <location>
        <begin position="98"/>
        <end position="107"/>
    </location>
</feature>
<dbReference type="Proteomes" id="UP001519460">
    <property type="component" value="Unassembled WGS sequence"/>
</dbReference>
<protein>
    <submittedName>
        <fullName evidence="2">Uncharacterized protein</fullName>
    </submittedName>
</protein>
<evidence type="ECO:0000313" key="2">
    <source>
        <dbReference type="EMBL" id="KAK7502697.1"/>
    </source>
</evidence>
<evidence type="ECO:0000313" key="3">
    <source>
        <dbReference type="Proteomes" id="UP001519460"/>
    </source>
</evidence>
<feature type="non-terminal residue" evidence="2">
    <location>
        <position position="1"/>
    </location>
</feature>
<proteinExistence type="predicted"/>
<feature type="region of interest" description="Disordered" evidence="1">
    <location>
        <begin position="1"/>
        <end position="34"/>
    </location>
</feature>
<comment type="caution">
    <text evidence="2">The sequence shown here is derived from an EMBL/GenBank/DDBJ whole genome shotgun (WGS) entry which is preliminary data.</text>
</comment>
<dbReference type="AlphaFoldDB" id="A0ABD0LTA1"/>
<accession>A0ABD0LTA1</accession>
<sequence>IAAAFKCRPEARPHPQPTSLHVQQAPSHYAPRGSTSSAFVADAAYCTAVAPGEKEKVLGDTQPAQLWNSLGIQQVQFEVADDHRTSFTMDGDDDMANDYNTVDGNDD</sequence>
<gene>
    <name evidence="2" type="ORF">BaRGS_00005947</name>
</gene>
<reference evidence="2 3" key="1">
    <citation type="journal article" date="2023" name="Sci. Data">
        <title>Genome assembly of the Korean intertidal mud-creeper Batillaria attramentaria.</title>
        <authorList>
            <person name="Patra A.K."/>
            <person name="Ho P.T."/>
            <person name="Jun S."/>
            <person name="Lee S.J."/>
            <person name="Kim Y."/>
            <person name="Won Y.J."/>
        </authorList>
    </citation>
    <scope>NUCLEOTIDE SEQUENCE [LARGE SCALE GENOMIC DNA]</scope>
    <source>
        <strain evidence="2">Wonlab-2016</strain>
    </source>
</reference>
<feature type="region of interest" description="Disordered" evidence="1">
    <location>
        <begin position="86"/>
        <end position="107"/>
    </location>
</feature>
<dbReference type="EMBL" id="JACVVK020000024">
    <property type="protein sequence ID" value="KAK7502697.1"/>
    <property type="molecule type" value="Genomic_DNA"/>
</dbReference>
<keyword evidence="3" id="KW-1185">Reference proteome</keyword>
<evidence type="ECO:0000256" key="1">
    <source>
        <dbReference type="SAM" id="MobiDB-lite"/>
    </source>
</evidence>
<name>A0ABD0LTA1_9CAEN</name>